<dbReference type="RefSeq" id="WP_190705569.1">
    <property type="nucleotide sequence ID" value="NZ_JAMPKX010000006.1"/>
</dbReference>
<reference evidence="1 2" key="1">
    <citation type="submission" date="2022-04" db="EMBL/GenBank/DDBJ databases">
        <title>Positive selection, recombination, and allopatry shape intraspecific diversity of widespread and dominant cyanobacteria.</title>
        <authorList>
            <person name="Wei J."/>
            <person name="Shu W."/>
            <person name="Hu C."/>
        </authorList>
    </citation>
    <scope>NUCLEOTIDE SEQUENCE [LARGE SCALE GENOMIC DNA]</scope>
    <source>
        <strain evidence="1 2">DQ-A4</strain>
    </source>
</reference>
<organism evidence="1 2">
    <name type="scientific">Leptolyngbya subtilissima DQ-A4</name>
    <dbReference type="NCBI Taxonomy" id="2933933"/>
    <lineage>
        <taxon>Bacteria</taxon>
        <taxon>Bacillati</taxon>
        <taxon>Cyanobacteriota</taxon>
        <taxon>Cyanophyceae</taxon>
        <taxon>Leptolyngbyales</taxon>
        <taxon>Leptolyngbyaceae</taxon>
        <taxon>Leptolyngbya group</taxon>
        <taxon>Leptolyngbya</taxon>
    </lineage>
</organism>
<proteinExistence type="predicted"/>
<evidence type="ECO:0000313" key="2">
    <source>
        <dbReference type="Proteomes" id="UP001482513"/>
    </source>
</evidence>
<dbReference type="Proteomes" id="UP001482513">
    <property type="component" value="Unassembled WGS sequence"/>
</dbReference>
<comment type="caution">
    <text evidence="1">The sequence shown here is derived from an EMBL/GenBank/DDBJ whole genome shotgun (WGS) entry which is preliminary data.</text>
</comment>
<dbReference type="EMBL" id="JAMPKX010000006">
    <property type="protein sequence ID" value="MEP0948139.1"/>
    <property type="molecule type" value="Genomic_DNA"/>
</dbReference>
<gene>
    <name evidence="1" type="ORF">NC992_14740</name>
</gene>
<name>A0ABV0K651_9CYAN</name>
<sequence>MSLFFDVLSSINNPNQRGSVDQLSSVMTSVQQLAGSQGMSTDQMGDVLNALGAALQPTLKQQAATMGTGQLEGMLGKLSGAGGAAALAAAIPPQMQQLIEAVAQKSGLNTGMIQAMLPKLLPVVIGLLGMGAAKPGAVSGGNPLLKTFLDSGASNSTDLGTVVKFAERFLNPPQ</sequence>
<keyword evidence="2" id="KW-1185">Reference proteome</keyword>
<accession>A0ABV0K651</accession>
<evidence type="ECO:0000313" key="1">
    <source>
        <dbReference type="EMBL" id="MEP0948139.1"/>
    </source>
</evidence>
<protein>
    <submittedName>
        <fullName evidence="1">DUF937 domain-containing protein</fullName>
    </submittedName>
</protein>